<keyword evidence="9" id="KW-1003">Cell membrane</keyword>
<sequence>MTPPTVEVGGKGTGQDINVAFPTASTTDQPHKTNNNKKYKYFAGVVVISVVIIAAVVLGSIALHHHLKSKQTGFNIEPRYGGDLKVPEHVKIDYDRKLIIINSTQQGHIVASNILHDFQKKIIAYRDETHKMCFLDKTTYSFDDYVSRLAEIDSTTKTSVVHRKQSNYSVEPDVLRKFIGENIADHCEGDPTYWLVEDDAVCQSGELCRIKRQFSAGVSVNFGNAGWQVHVGLRKLPVVVHT</sequence>
<dbReference type="GeneID" id="20250860"/>
<dbReference type="RefSeq" id="XP_009049628.1">
    <property type="nucleotide sequence ID" value="XM_009051380.1"/>
</dbReference>
<evidence type="ECO:0000259" key="10">
    <source>
        <dbReference type="PROSITE" id="PS50869"/>
    </source>
</evidence>
<dbReference type="GO" id="GO:0001540">
    <property type="term" value="F:amyloid-beta binding"/>
    <property type="evidence" value="ECO:0007669"/>
    <property type="project" value="TreeGrafter"/>
</dbReference>
<dbReference type="SMART" id="SM01039">
    <property type="entry name" value="BRICHOS"/>
    <property type="match status" value="1"/>
</dbReference>
<comment type="similarity">
    <text evidence="2 9">Belongs to the ITM2 family.</text>
</comment>
<evidence type="ECO:0000256" key="1">
    <source>
        <dbReference type="ARBA" id="ARBA00004606"/>
    </source>
</evidence>
<evidence type="ECO:0000256" key="3">
    <source>
        <dbReference type="ARBA" id="ARBA00022692"/>
    </source>
</evidence>
<evidence type="ECO:0000256" key="4">
    <source>
        <dbReference type="ARBA" id="ARBA00022968"/>
    </source>
</evidence>
<keyword evidence="3 9" id="KW-0812">Transmembrane</keyword>
<keyword evidence="12" id="KW-1185">Reference proteome</keyword>
<dbReference type="Pfam" id="PF04089">
    <property type="entry name" value="BRICHOS"/>
    <property type="match status" value="1"/>
</dbReference>
<dbReference type="InterPro" id="IPR007084">
    <property type="entry name" value="BRICHOS_dom"/>
</dbReference>
<dbReference type="HOGENOM" id="CLU_100359_0_0_1"/>
<dbReference type="AlphaFoldDB" id="V4A6V2"/>
<dbReference type="GO" id="GO:0042985">
    <property type="term" value="P:negative regulation of amyloid precursor protein biosynthetic process"/>
    <property type="evidence" value="ECO:0007669"/>
    <property type="project" value="TreeGrafter"/>
</dbReference>
<proteinExistence type="inferred from homology"/>
<evidence type="ECO:0000313" key="11">
    <source>
        <dbReference type="EMBL" id="ESO99663.1"/>
    </source>
</evidence>
<keyword evidence="7" id="KW-1015">Disulfide bond</keyword>
<evidence type="ECO:0000256" key="2">
    <source>
        <dbReference type="ARBA" id="ARBA00006794"/>
    </source>
</evidence>
<accession>V4A6V2</accession>
<dbReference type="Proteomes" id="UP000030746">
    <property type="component" value="Unassembled WGS sequence"/>
</dbReference>
<dbReference type="InterPro" id="IPR040145">
    <property type="entry name" value="ITM2"/>
</dbReference>
<evidence type="ECO:0000256" key="9">
    <source>
        <dbReference type="RuleBase" id="RU367061"/>
    </source>
</evidence>
<reference evidence="11 12" key="1">
    <citation type="journal article" date="2013" name="Nature">
        <title>Insights into bilaterian evolution from three spiralian genomes.</title>
        <authorList>
            <person name="Simakov O."/>
            <person name="Marletaz F."/>
            <person name="Cho S.J."/>
            <person name="Edsinger-Gonzales E."/>
            <person name="Havlak P."/>
            <person name="Hellsten U."/>
            <person name="Kuo D.H."/>
            <person name="Larsson T."/>
            <person name="Lv J."/>
            <person name="Arendt D."/>
            <person name="Savage R."/>
            <person name="Osoegawa K."/>
            <person name="de Jong P."/>
            <person name="Grimwood J."/>
            <person name="Chapman J.A."/>
            <person name="Shapiro H."/>
            <person name="Aerts A."/>
            <person name="Otillar R.P."/>
            <person name="Terry A.Y."/>
            <person name="Boore J.L."/>
            <person name="Grigoriev I.V."/>
            <person name="Lindberg D.R."/>
            <person name="Seaver E.C."/>
            <person name="Weisblat D.A."/>
            <person name="Putnam N.H."/>
            <person name="Rokhsar D.S."/>
        </authorList>
    </citation>
    <scope>NUCLEOTIDE SEQUENCE [LARGE SCALE GENOMIC DNA]</scope>
</reference>
<dbReference type="PANTHER" id="PTHR10962">
    <property type="entry name" value="INTEGRAL TRANSMEMBRANE PROTEIN 2"/>
    <property type="match status" value="1"/>
</dbReference>
<keyword evidence="8" id="KW-0325">Glycoprotein</keyword>
<keyword evidence="5 9" id="KW-1133">Transmembrane helix</keyword>
<dbReference type="CTD" id="20250860"/>
<comment type="subcellular location">
    <subcellularLocation>
        <location evidence="1 9">Membrane</location>
        <topology evidence="1 9">Single-pass type II membrane protein</topology>
    </subcellularLocation>
</comment>
<feature type="transmembrane region" description="Helical" evidence="9">
    <location>
        <begin position="41"/>
        <end position="63"/>
    </location>
</feature>
<dbReference type="GO" id="GO:0005794">
    <property type="term" value="C:Golgi apparatus"/>
    <property type="evidence" value="ECO:0007669"/>
    <property type="project" value="TreeGrafter"/>
</dbReference>
<dbReference type="PROSITE" id="PS50869">
    <property type="entry name" value="BRICHOS"/>
    <property type="match status" value="1"/>
</dbReference>
<dbReference type="GO" id="GO:0070062">
    <property type="term" value="C:extracellular exosome"/>
    <property type="evidence" value="ECO:0007669"/>
    <property type="project" value="TreeGrafter"/>
</dbReference>
<evidence type="ECO:0000256" key="8">
    <source>
        <dbReference type="ARBA" id="ARBA00023180"/>
    </source>
</evidence>
<dbReference type="PANTHER" id="PTHR10962:SF1">
    <property type="entry name" value="INTEGRAL MEMBRANE PROTEIN 2"/>
    <property type="match status" value="1"/>
</dbReference>
<dbReference type="OrthoDB" id="6129562at2759"/>
<protein>
    <recommendedName>
        <fullName evidence="9">Integral membrane protein 2</fullName>
    </recommendedName>
</protein>
<evidence type="ECO:0000313" key="12">
    <source>
        <dbReference type="Proteomes" id="UP000030746"/>
    </source>
</evidence>
<evidence type="ECO:0000256" key="7">
    <source>
        <dbReference type="ARBA" id="ARBA00023157"/>
    </source>
</evidence>
<organism evidence="11 12">
    <name type="scientific">Lottia gigantea</name>
    <name type="common">Giant owl limpet</name>
    <dbReference type="NCBI Taxonomy" id="225164"/>
    <lineage>
        <taxon>Eukaryota</taxon>
        <taxon>Metazoa</taxon>
        <taxon>Spiralia</taxon>
        <taxon>Lophotrochozoa</taxon>
        <taxon>Mollusca</taxon>
        <taxon>Gastropoda</taxon>
        <taxon>Patellogastropoda</taxon>
        <taxon>Lottioidea</taxon>
        <taxon>Lottiidae</taxon>
        <taxon>Lottia</taxon>
    </lineage>
</organism>
<feature type="domain" description="BRICHOS" evidence="10">
    <location>
        <begin position="106"/>
        <end position="195"/>
    </location>
</feature>
<dbReference type="KEGG" id="lgi:LOTGIDRAFT_238747"/>
<evidence type="ECO:0000256" key="5">
    <source>
        <dbReference type="ARBA" id="ARBA00022989"/>
    </source>
</evidence>
<dbReference type="Gene3D" id="3.30.390.150">
    <property type="match status" value="1"/>
</dbReference>
<gene>
    <name evidence="11" type="ORF">LOTGIDRAFT_238747</name>
</gene>
<name>V4A6V2_LOTGI</name>
<keyword evidence="6 9" id="KW-0472">Membrane</keyword>
<evidence type="ECO:0000256" key="6">
    <source>
        <dbReference type="ARBA" id="ARBA00023136"/>
    </source>
</evidence>
<keyword evidence="4 9" id="KW-0735">Signal-anchor</keyword>
<dbReference type="GO" id="GO:0005886">
    <property type="term" value="C:plasma membrane"/>
    <property type="evidence" value="ECO:0007669"/>
    <property type="project" value="UniProtKB-UniRule"/>
</dbReference>
<dbReference type="EMBL" id="KB200971">
    <property type="protein sequence ID" value="ESO99663.1"/>
    <property type="molecule type" value="Genomic_DNA"/>
</dbReference>